<evidence type="ECO:0000259" key="2">
    <source>
        <dbReference type="Pfam" id="PF13193"/>
    </source>
</evidence>
<dbReference type="SUPFAM" id="SSF56801">
    <property type="entry name" value="Acetyl-CoA synthetase-like"/>
    <property type="match status" value="1"/>
</dbReference>
<evidence type="ECO:0000313" key="3">
    <source>
        <dbReference type="EMBL" id="NEN79155.1"/>
    </source>
</evidence>
<feature type="domain" description="AMP-dependent synthetase/ligase" evidence="1">
    <location>
        <begin position="10"/>
        <end position="363"/>
    </location>
</feature>
<dbReference type="InterPro" id="IPR050237">
    <property type="entry name" value="ATP-dep_AMP-bd_enzyme"/>
</dbReference>
<dbReference type="Gene3D" id="3.40.50.12780">
    <property type="entry name" value="N-terminal domain of ligase-like"/>
    <property type="match status" value="1"/>
</dbReference>
<dbReference type="InterPro" id="IPR000873">
    <property type="entry name" value="AMP-dep_synth/lig_dom"/>
</dbReference>
<keyword evidence="4" id="KW-1185">Reference proteome</keyword>
<reference evidence="3 4" key="1">
    <citation type="journal article" date="2014" name="Int. J. Syst. Evol. Microbiol.">
        <title>Nocardioides zeae sp. nov., isolated from the stem of Zea mays.</title>
        <authorList>
            <person name="Glaeser S.P."/>
            <person name="McInroy J.A."/>
            <person name="Busse H.J."/>
            <person name="Kampfer P."/>
        </authorList>
    </citation>
    <scope>NUCLEOTIDE SEQUENCE [LARGE SCALE GENOMIC DNA]</scope>
    <source>
        <strain evidence="3 4">JCM 30728</strain>
    </source>
</reference>
<comment type="caution">
    <text evidence="3">The sequence shown here is derived from an EMBL/GenBank/DDBJ whole genome shotgun (WGS) entry which is preliminary data.</text>
</comment>
<protein>
    <submittedName>
        <fullName evidence="3">Long-chain fatty acid--CoA ligase</fullName>
    </submittedName>
</protein>
<dbReference type="Gene3D" id="3.30.300.30">
    <property type="match status" value="1"/>
</dbReference>
<evidence type="ECO:0000313" key="4">
    <source>
        <dbReference type="Proteomes" id="UP000468687"/>
    </source>
</evidence>
<gene>
    <name evidence="3" type="ORF">G3T38_12785</name>
</gene>
<dbReference type="EMBL" id="JAAGXA010000008">
    <property type="protein sequence ID" value="NEN79155.1"/>
    <property type="molecule type" value="Genomic_DNA"/>
</dbReference>
<feature type="domain" description="AMP-binding enzyme C-terminal" evidence="2">
    <location>
        <begin position="409"/>
        <end position="484"/>
    </location>
</feature>
<dbReference type="InterPro" id="IPR025110">
    <property type="entry name" value="AMP-bd_C"/>
</dbReference>
<organism evidence="3 4">
    <name type="scientific">Nocardioides zeae</name>
    <dbReference type="NCBI Taxonomy" id="1457234"/>
    <lineage>
        <taxon>Bacteria</taxon>
        <taxon>Bacillati</taxon>
        <taxon>Actinomycetota</taxon>
        <taxon>Actinomycetes</taxon>
        <taxon>Propionibacteriales</taxon>
        <taxon>Nocardioidaceae</taxon>
        <taxon>Nocardioides</taxon>
    </lineage>
</organism>
<name>A0A6P0HNF0_9ACTN</name>
<dbReference type="InterPro" id="IPR045851">
    <property type="entry name" value="AMP-bd_C_sf"/>
</dbReference>
<dbReference type="RefSeq" id="WP_163772696.1">
    <property type="nucleotide sequence ID" value="NZ_JAAGXA010000008.1"/>
</dbReference>
<keyword evidence="3" id="KW-0436">Ligase</keyword>
<dbReference type="PANTHER" id="PTHR43767">
    <property type="entry name" value="LONG-CHAIN-FATTY-ACID--COA LIGASE"/>
    <property type="match status" value="1"/>
</dbReference>
<sequence>MNIPMLLEMAAGAADDREAVRCGDESLTYAELHDRASALAGRLVADGVENVALLALNSVDVPVLQFAAAAAGVPFVPLNYRLTDAQLDAALERLGSGLLVTDDGAGRELSLPAGIVAVPSAEVRAWSTDPAAPRRDGVDVPGDAVALKLFTSGTTGAPKTALIRHRHLSSYIVATVEFLGCGPEESILVSVPNYHIAGVTSVLSSTYSGRRMVQLPTFDPARWVAVAREQEVTHAMVVPTMLNRILDELERLPGGLPHLRSLSYGGGRMPVAVLERALAALPGTSFVNAYGLTETSSTIAVLGPEDHRAALASSDPDVRARLGSVGRPLDTVEIEVRDALGQPVPVGDSGEIFVRGDQIAGEYASHSALVDGWYPTRDRGHLDADGYLFLEGRADDVIVRGGENISPGEIEDVLLEHESVAEVAVVGVPDTEWGERVEAMVVASDGHVVDEAALQEWVRRRLRSTRVPSRVLAAAALPYNETGKLLRREVKQSLRQEVVGA</sequence>
<dbReference type="AlphaFoldDB" id="A0A6P0HNF0"/>
<dbReference type="Pfam" id="PF13193">
    <property type="entry name" value="AMP-binding_C"/>
    <property type="match status" value="1"/>
</dbReference>
<dbReference type="PANTHER" id="PTHR43767:SF1">
    <property type="entry name" value="NONRIBOSOMAL PEPTIDE SYNTHASE PES1 (EUROFUNG)-RELATED"/>
    <property type="match status" value="1"/>
</dbReference>
<accession>A0A6P0HNF0</accession>
<dbReference type="Proteomes" id="UP000468687">
    <property type="component" value="Unassembled WGS sequence"/>
</dbReference>
<evidence type="ECO:0000259" key="1">
    <source>
        <dbReference type="Pfam" id="PF00501"/>
    </source>
</evidence>
<dbReference type="InterPro" id="IPR042099">
    <property type="entry name" value="ANL_N_sf"/>
</dbReference>
<dbReference type="Pfam" id="PF00501">
    <property type="entry name" value="AMP-binding"/>
    <property type="match status" value="1"/>
</dbReference>
<dbReference type="GO" id="GO:0016878">
    <property type="term" value="F:acid-thiol ligase activity"/>
    <property type="evidence" value="ECO:0007669"/>
    <property type="project" value="UniProtKB-ARBA"/>
</dbReference>
<proteinExistence type="predicted"/>